<dbReference type="AlphaFoldDB" id="A0A5J4SNZ8"/>
<comment type="caution">
    <text evidence="1">The sequence shown here is derived from an EMBL/GenBank/DDBJ whole genome shotgun (WGS) entry which is preliminary data.</text>
</comment>
<dbReference type="EMBL" id="SNRY01000104">
    <property type="protein sequence ID" value="KAA6347181.1"/>
    <property type="molecule type" value="Genomic_DNA"/>
</dbReference>
<sequence>MSYSEVTKQLENEGWEKTFFDLVSAADHYSEEADRLEMEYKKALANRGTAASNLEYLILAMVQRDNLRELIEVKPGHTVLRVVARDTLYIVEIILKDDGRDKLIKWKRRPVAIIQNS</sequence>
<organism evidence="1">
    <name type="scientific">termite gut metagenome</name>
    <dbReference type="NCBI Taxonomy" id="433724"/>
    <lineage>
        <taxon>unclassified sequences</taxon>
        <taxon>metagenomes</taxon>
        <taxon>organismal metagenomes</taxon>
    </lineage>
</organism>
<proteinExistence type="predicted"/>
<evidence type="ECO:0000313" key="1">
    <source>
        <dbReference type="EMBL" id="KAA6347181.1"/>
    </source>
</evidence>
<accession>A0A5J4SNZ8</accession>
<gene>
    <name evidence="1" type="ORF">EZS27_005350</name>
</gene>
<reference evidence="1" key="1">
    <citation type="submission" date="2019-03" db="EMBL/GenBank/DDBJ databases">
        <title>Single cell metagenomics reveals metabolic interactions within the superorganism composed of flagellate Streblomastix strix and complex community of Bacteroidetes bacteria on its surface.</title>
        <authorList>
            <person name="Treitli S.C."/>
            <person name="Kolisko M."/>
            <person name="Husnik F."/>
            <person name="Keeling P."/>
            <person name="Hampl V."/>
        </authorList>
    </citation>
    <scope>NUCLEOTIDE SEQUENCE</scope>
    <source>
        <strain evidence="1">STM</strain>
    </source>
</reference>
<name>A0A5J4SNZ8_9ZZZZ</name>
<protein>
    <submittedName>
        <fullName evidence="1">Uncharacterized protein</fullName>
    </submittedName>
</protein>